<dbReference type="AlphaFoldDB" id="A0A9P1NHT8"/>
<proteinExistence type="predicted"/>
<dbReference type="KEGG" id="bao:BAMF_2067"/>
<protein>
    <submittedName>
        <fullName evidence="1">Uncharacterized protein</fullName>
    </submittedName>
</protein>
<reference evidence="2" key="2">
    <citation type="journal article" date="2011" name="J. Biotechnol.">
        <title>Genome sequence of B. amyloliquefaciens type strain DSM7(T) reveals differences to plant-associated B. amyloliquefaciens FZB42.</title>
        <authorList>
            <person name="Ruckert C."/>
            <person name="Blom J."/>
            <person name="Chen X."/>
            <person name="Reva O."/>
            <person name="Borriss R."/>
        </authorList>
    </citation>
    <scope>NUCLEOTIDE SEQUENCE [LARGE SCALE GENOMIC DNA]</scope>
    <source>
        <strain evidence="2">DSM 7</strain>
    </source>
</reference>
<name>A0A9P1NHT8_BACAS</name>
<accession>A0A9P1NHT8</accession>
<evidence type="ECO:0000313" key="2">
    <source>
        <dbReference type="Proteomes" id="UP000006562"/>
    </source>
</evidence>
<gene>
    <name evidence="1" type="ordered locus">BAMF_2067</name>
</gene>
<keyword evidence="2" id="KW-1185">Reference proteome</keyword>
<dbReference type="Proteomes" id="UP000006562">
    <property type="component" value="Chromosome"/>
</dbReference>
<organism evidence="1 2">
    <name type="scientific">Bacillus amyloliquefaciens (strain ATCC 23350 / DSM 7 / BCRC 11601 / CCUG 28519 / NBRC 15535 / NRRL B-14393 / F)</name>
    <dbReference type="NCBI Taxonomy" id="692420"/>
    <lineage>
        <taxon>Bacteria</taxon>
        <taxon>Bacillati</taxon>
        <taxon>Bacillota</taxon>
        <taxon>Bacilli</taxon>
        <taxon>Bacillales</taxon>
        <taxon>Bacillaceae</taxon>
        <taxon>Bacillus</taxon>
        <taxon>Bacillus amyloliquefaciens group</taxon>
    </lineage>
</organism>
<reference evidence="1 2" key="1">
    <citation type="journal article" date="2011" name="Int. J. Syst. Evol. Microbiol.">
        <title>Relationship of Bacillus amyloliquefaciens clades associated with strains DSM 7T and FZB42T: a proposal for Bacillus amyloliquefaciens subsp. amyloliquefaciens subsp. nov. and Bacillus amyloliquefaciens subsp. plantarum subsp. nov. based on complete genome sequence comparisons.</title>
        <authorList>
            <person name="Borriss R."/>
            <person name="Chen X.H."/>
            <person name="Rueckert C."/>
            <person name="Blom J."/>
            <person name="Becker A."/>
            <person name="Baumgarth B."/>
            <person name="Fan B."/>
            <person name="Pukall R."/>
            <person name="Schumann P."/>
            <person name="Sproer C."/>
            <person name="Junge H."/>
            <person name="Vater J."/>
            <person name="Puhler A."/>
            <person name="Klenk H.P."/>
        </authorList>
    </citation>
    <scope>NUCLEOTIDE SEQUENCE [LARGE SCALE GENOMIC DNA]</scope>
    <source>
        <strain evidence="2">DSM 7</strain>
    </source>
</reference>
<dbReference type="EMBL" id="FN597644">
    <property type="protein sequence ID" value="CBI43193.1"/>
    <property type="molecule type" value="Genomic_DNA"/>
</dbReference>
<sequence>MMYWHPQFFYCCIGQPDCMNQKQIRRLHKIMTQQLAATNEILTLVKRHDKWLTMLYSRQFGAYPPSYGDEGDSQ</sequence>
<evidence type="ECO:0000313" key="1">
    <source>
        <dbReference type="EMBL" id="CBI43193.1"/>
    </source>
</evidence>